<protein>
    <submittedName>
        <fullName evidence="1">Uncharacterized protein</fullName>
    </submittedName>
</protein>
<dbReference type="GeneID" id="81396541"/>
<dbReference type="RefSeq" id="XP_056510172.1">
    <property type="nucleotide sequence ID" value="XM_056657372.1"/>
</dbReference>
<keyword evidence="2" id="KW-1185">Reference proteome</keyword>
<dbReference type="EMBL" id="JAPMSZ010000009">
    <property type="protein sequence ID" value="KAJ5091975.1"/>
    <property type="molecule type" value="Genomic_DNA"/>
</dbReference>
<proteinExistence type="predicted"/>
<accession>A0A9W9F1Z5</accession>
<reference evidence="1" key="1">
    <citation type="submission" date="2022-11" db="EMBL/GenBank/DDBJ databases">
        <authorList>
            <person name="Petersen C."/>
        </authorList>
    </citation>
    <scope>NUCLEOTIDE SEQUENCE</scope>
    <source>
        <strain evidence="1">IBT 34128</strain>
    </source>
</reference>
<comment type="caution">
    <text evidence="1">The sequence shown here is derived from an EMBL/GenBank/DDBJ whole genome shotgun (WGS) entry which is preliminary data.</text>
</comment>
<evidence type="ECO:0000313" key="2">
    <source>
        <dbReference type="Proteomes" id="UP001141434"/>
    </source>
</evidence>
<evidence type="ECO:0000313" key="1">
    <source>
        <dbReference type="EMBL" id="KAJ5091975.1"/>
    </source>
</evidence>
<dbReference type="AlphaFoldDB" id="A0A9W9F1Z5"/>
<name>A0A9W9F1Z5_9EURO</name>
<gene>
    <name evidence="1" type="ORF">NUU61_006845</name>
</gene>
<sequence length="76" mass="8474">MASSFIPSSLLPSWWECRAAKDVVHAYDDESSVMKHDLHANAAKHEVNSVPVMRKPRNFAITLLPVDIAMPKLSQS</sequence>
<dbReference type="Proteomes" id="UP001141434">
    <property type="component" value="Unassembled WGS sequence"/>
</dbReference>
<reference evidence="1" key="2">
    <citation type="journal article" date="2023" name="IMA Fungus">
        <title>Comparative genomic study of the Penicillium genus elucidates a diverse pangenome and 15 lateral gene transfer events.</title>
        <authorList>
            <person name="Petersen C."/>
            <person name="Sorensen T."/>
            <person name="Nielsen M.R."/>
            <person name="Sondergaard T.E."/>
            <person name="Sorensen J.L."/>
            <person name="Fitzpatrick D.A."/>
            <person name="Frisvad J.C."/>
            <person name="Nielsen K.L."/>
        </authorList>
    </citation>
    <scope>NUCLEOTIDE SEQUENCE</scope>
    <source>
        <strain evidence="1">IBT 34128</strain>
    </source>
</reference>
<organism evidence="1 2">
    <name type="scientific">Penicillium alfredii</name>
    <dbReference type="NCBI Taxonomy" id="1506179"/>
    <lineage>
        <taxon>Eukaryota</taxon>
        <taxon>Fungi</taxon>
        <taxon>Dikarya</taxon>
        <taxon>Ascomycota</taxon>
        <taxon>Pezizomycotina</taxon>
        <taxon>Eurotiomycetes</taxon>
        <taxon>Eurotiomycetidae</taxon>
        <taxon>Eurotiales</taxon>
        <taxon>Aspergillaceae</taxon>
        <taxon>Penicillium</taxon>
    </lineage>
</organism>